<accession>A0A932MQ97</accession>
<name>A0A932MQ97_UNCTE</name>
<gene>
    <name evidence="1" type="ORF">HYZ11_19015</name>
</gene>
<dbReference type="SUPFAM" id="SSF143880">
    <property type="entry name" value="NE0471 N-terminal domain-like"/>
    <property type="match status" value="1"/>
</dbReference>
<evidence type="ECO:0000313" key="1">
    <source>
        <dbReference type="EMBL" id="MBI3129703.1"/>
    </source>
</evidence>
<dbReference type="AlphaFoldDB" id="A0A932MQ97"/>
<dbReference type="InterPro" id="IPR018841">
    <property type="entry name" value="DUF2442"/>
</dbReference>
<dbReference type="Gene3D" id="3.30.2020.10">
    <property type="entry name" value="NE0471-like N-terminal domain"/>
    <property type="match status" value="1"/>
</dbReference>
<sequence>MTHPVHKVTSFEIAGPYRLRVEFADGLSRTIDFRPVLEGELYGPLRDPRVFNAVSLDPEVHTLVWPNGADFDPATLHDWSEHEAAMAALAKRWAISADSGKRAG</sequence>
<dbReference type="InterPro" id="IPR036782">
    <property type="entry name" value="NE0471-like_N"/>
</dbReference>
<comment type="caution">
    <text evidence="1">The sequence shown here is derived from an EMBL/GenBank/DDBJ whole genome shotgun (WGS) entry which is preliminary data.</text>
</comment>
<dbReference type="EMBL" id="JACPUR010000041">
    <property type="protein sequence ID" value="MBI3129703.1"/>
    <property type="molecule type" value="Genomic_DNA"/>
</dbReference>
<organism evidence="1 2">
    <name type="scientific">Tectimicrobiota bacterium</name>
    <dbReference type="NCBI Taxonomy" id="2528274"/>
    <lineage>
        <taxon>Bacteria</taxon>
        <taxon>Pseudomonadati</taxon>
        <taxon>Nitrospinota/Tectimicrobiota group</taxon>
        <taxon>Candidatus Tectimicrobiota</taxon>
    </lineage>
</organism>
<protein>
    <submittedName>
        <fullName evidence="1">DUF2442 domain-containing protein</fullName>
    </submittedName>
</protein>
<proteinExistence type="predicted"/>
<dbReference type="Pfam" id="PF10387">
    <property type="entry name" value="DUF2442"/>
    <property type="match status" value="1"/>
</dbReference>
<dbReference type="Proteomes" id="UP000782312">
    <property type="component" value="Unassembled WGS sequence"/>
</dbReference>
<evidence type="ECO:0000313" key="2">
    <source>
        <dbReference type="Proteomes" id="UP000782312"/>
    </source>
</evidence>
<reference evidence="1" key="1">
    <citation type="submission" date="2020-07" db="EMBL/GenBank/DDBJ databases">
        <title>Huge and variable diversity of episymbiotic CPR bacteria and DPANN archaea in groundwater ecosystems.</title>
        <authorList>
            <person name="He C.Y."/>
            <person name="Keren R."/>
            <person name="Whittaker M."/>
            <person name="Farag I.F."/>
            <person name="Doudna J."/>
            <person name="Cate J.H.D."/>
            <person name="Banfield J.F."/>
        </authorList>
    </citation>
    <scope>NUCLEOTIDE SEQUENCE</scope>
    <source>
        <strain evidence="1">NC_groundwater_763_Ag_S-0.2um_68_21</strain>
    </source>
</reference>